<comment type="function">
    <text evidence="1">Involved in the transposition of the insertion sequence IS5.</text>
</comment>
<evidence type="ECO:0000313" key="6">
    <source>
        <dbReference type="EMBL" id="EJW92571.1"/>
    </source>
</evidence>
<dbReference type="Pfam" id="PF05598">
    <property type="entry name" value="DUF772"/>
    <property type="match status" value="1"/>
</dbReference>
<dbReference type="GO" id="GO:0006313">
    <property type="term" value="P:DNA transposition"/>
    <property type="evidence" value="ECO:0007669"/>
    <property type="project" value="InterPro"/>
</dbReference>
<evidence type="ECO:0000256" key="1">
    <source>
        <dbReference type="ARBA" id="ARBA00003544"/>
    </source>
</evidence>
<name>J9FCH4_9ZZZZ</name>
<accession>J9FCH4</accession>
<dbReference type="Pfam" id="PF01609">
    <property type="entry name" value="DDE_Tnp_1"/>
    <property type="match status" value="1"/>
</dbReference>
<dbReference type="EMBL" id="AMCI01007466">
    <property type="protein sequence ID" value="EJW92571.1"/>
    <property type="molecule type" value="Genomic_DNA"/>
</dbReference>
<organism evidence="6">
    <name type="scientific">gut metagenome</name>
    <dbReference type="NCBI Taxonomy" id="749906"/>
    <lineage>
        <taxon>unclassified sequences</taxon>
        <taxon>metagenomes</taxon>
        <taxon>organismal metagenomes</taxon>
    </lineage>
</organism>
<keyword evidence="2" id="KW-0238">DNA-binding</keyword>
<proteinExistence type="predicted"/>
<evidence type="ECO:0000256" key="3">
    <source>
        <dbReference type="ARBA" id="ARBA00023172"/>
    </source>
</evidence>
<feature type="non-terminal residue" evidence="6">
    <location>
        <position position="178"/>
    </location>
</feature>
<dbReference type="AlphaFoldDB" id="J9FCH4"/>
<dbReference type="GO" id="GO:0003677">
    <property type="term" value="F:DNA binding"/>
    <property type="evidence" value="ECO:0007669"/>
    <property type="project" value="UniProtKB-KW"/>
</dbReference>
<comment type="caution">
    <text evidence="6">The sequence shown here is derived from an EMBL/GenBank/DDBJ whole genome shotgun (WGS) entry which is preliminary data.</text>
</comment>
<evidence type="ECO:0000259" key="4">
    <source>
        <dbReference type="Pfam" id="PF01609"/>
    </source>
</evidence>
<dbReference type="PANTHER" id="PTHR35604">
    <property type="entry name" value="TRANSPOSASE INSH FOR INSERTION SEQUENCE ELEMENT IS5A-RELATED"/>
    <property type="match status" value="1"/>
</dbReference>
<feature type="domain" description="Transposase IS4-like" evidence="4">
    <location>
        <begin position="67"/>
        <end position="162"/>
    </location>
</feature>
<dbReference type="InterPro" id="IPR047959">
    <property type="entry name" value="Transpos_IS5"/>
</dbReference>
<keyword evidence="3" id="KW-0233">DNA recombination</keyword>
<reference evidence="6" key="1">
    <citation type="journal article" date="2012" name="PLoS ONE">
        <title>Gene sets for utilization of primary and secondary nutrition supplies in the distal gut of endangered iberian lynx.</title>
        <authorList>
            <person name="Alcaide M."/>
            <person name="Messina E."/>
            <person name="Richter M."/>
            <person name="Bargiela R."/>
            <person name="Peplies J."/>
            <person name="Huws S.A."/>
            <person name="Newbold C.J."/>
            <person name="Golyshin P.N."/>
            <person name="Simon M.A."/>
            <person name="Lopez G."/>
            <person name="Yakimov M.M."/>
            <person name="Ferrer M."/>
        </authorList>
    </citation>
    <scope>NUCLEOTIDE SEQUENCE</scope>
</reference>
<sequence length="178" mass="19701">MSDPATEDAIYDSYAMRKFTGIDFMTEAVPDETTLCKFRHLLEEHGLNKLFFDAINRCLVQTGHMMKGGTIVDATIINAPSSTKNAEKARDPEMHQTKKGNAWKFGMKCHIGVDAGSGLVHTITVTAANAHDVTQAAALIREDDEVVYGDSGYLGIQKRPEVTSNEHLASIDYRINRR</sequence>
<evidence type="ECO:0000256" key="2">
    <source>
        <dbReference type="ARBA" id="ARBA00023125"/>
    </source>
</evidence>
<protein>
    <submittedName>
        <fullName evidence="6">Transposase, IS4 family protein</fullName>
    </submittedName>
</protein>
<dbReference type="NCBIfam" id="NF033581">
    <property type="entry name" value="transpos_IS5_4"/>
    <property type="match status" value="1"/>
</dbReference>
<feature type="domain" description="Transposase InsH N-terminal" evidence="5">
    <location>
        <begin position="2"/>
        <end position="40"/>
    </location>
</feature>
<gene>
    <name evidence="6" type="ORF">EVA_19322</name>
</gene>
<evidence type="ECO:0000259" key="5">
    <source>
        <dbReference type="Pfam" id="PF05598"/>
    </source>
</evidence>
<dbReference type="InterPro" id="IPR002559">
    <property type="entry name" value="Transposase_11"/>
</dbReference>
<dbReference type="InterPro" id="IPR008490">
    <property type="entry name" value="Transposase_InsH_N"/>
</dbReference>
<dbReference type="PANTHER" id="PTHR35604:SF2">
    <property type="entry name" value="TRANSPOSASE INSH FOR INSERTION SEQUENCE ELEMENT IS5A-RELATED"/>
    <property type="match status" value="1"/>
</dbReference>
<dbReference type="GO" id="GO:0004803">
    <property type="term" value="F:transposase activity"/>
    <property type="evidence" value="ECO:0007669"/>
    <property type="project" value="InterPro"/>
</dbReference>